<sequence length="202" mass="22497">MRKVIYWVHTSIDGHIEGPDGEFDWPSMGPELSAYSIALSREAGAFLYGRKVWEMMSGFWPHVESISDDPHDLAFAPIWRETPKIVFSRTLERADGDTRVIGEDIAGELTALKRRPGKDLLLNGGSCLAAALAELDLIDDYRIVVHPVVLGGGKPLFPGLKDRLGFELVETRTFDSRTVMLRYGRTGRGSEARGQEPVGDRR</sequence>
<dbReference type="PANTHER" id="PTHR38011">
    <property type="entry name" value="DIHYDROFOLATE REDUCTASE FAMILY PROTEIN (AFU_ORTHOLOGUE AFUA_8G06820)"/>
    <property type="match status" value="1"/>
</dbReference>
<comment type="caution">
    <text evidence="2">The sequence shown here is derived from an EMBL/GenBank/DDBJ whole genome shotgun (WGS) entry which is preliminary data.</text>
</comment>
<dbReference type="GO" id="GO:0008703">
    <property type="term" value="F:5-amino-6-(5-phosphoribosylamino)uracil reductase activity"/>
    <property type="evidence" value="ECO:0007669"/>
    <property type="project" value="InterPro"/>
</dbReference>
<dbReference type="Proteomes" id="UP000619788">
    <property type="component" value="Unassembled WGS sequence"/>
</dbReference>
<evidence type="ECO:0000313" key="3">
    <source>
        <dbReference type="Proteomes" id="UP000619788"/>
    </source>
</evidence>
<gene>
    <name evidence="2" type="ORF">Psi01_62120</name>
</gene>
<dbReference type="Gene3D" id="3.40.430.10">
    <property type="entry name" value="Dihydrofolate Reductase, subunit A"/>
    <property type="match status" value="1"/>
</dbReference>
<dbReference type="RefSeq" id="WP_204067664.1">
    <property type="nucleotide sequence ID" value="NZ_BOOJ01000053.1"/>
</dbReference>
<dbReference type="AlphaFoldDB" id="A0A8J3WPE4"/>
<feature type="domain" description="Bacterial bifunctional deaminase-reductase C-terminal" evidence="1">
    <location>
        <begin position="2"/>
        <end position="179"/>
    </location>
</feature>
<accession>A0A8J3WPE4</accession>
<evidence type="ECO:0000313" key="2">
    <source>
        <dbReference type="EMBL" id="GIH95582.1"/>
    </source>
</evidence>
<reference evidence="2 3" key="1">
    <citation type="submission" date="2021-01" db="EMBL/GenBank/DDBJ databases">
        <title>Whole genome shotgun sequence of Planobispora siamensis NBRC 107568.</title>
        <authorList>
            <person name="Komaki H."/>
            <person name="Tamura T."/>
        </authorList>
    </citation>
    <scope>NUCLEOTIDE SEQUENCE [LARGE SCALE GENOMIC DNA]</scope>
    <source>
        <strain evidence="2 3">NBRC 107568</strain>
    </source>
</reference>
<dbReference type="GO" id="GO:0009231">
    <property type="term" value="P:riboflavin biosynthetic process"/>
    <property type="evidence" value="ECO:0007669"/>
    <property type="project" value="InterPro"/>
</dbReference>
<dbReference type="InterPro" id="IPR024072">
    <property type="entry name" value="DHFR-like_dom_sf"/>
</dbReference>
<dbReference type="SUPFAM" id="SSF53597">
    <property type="entry name" value="Dihydrofolate reductase-like"/>
    <property type="match status" value="1"/>
</dbReference>
<proteinExistence type="predicted"/>
<protein>
    <submittedName>
        <fullName evidence="2">Deaminase</fullName>
    </submittedName>
</protein>
<dbReference type="InterPro" id="IPR050765">
    <property type="entry name" value="Riboflavin_Biosynth_HTPR"/>
</dbReference>
<keyword evidence="3" id="KW-1185">Reference proteome</keyword>
<name>A0A8J3WPE4_9ACTN</name>
<dbReference type="EMBL" id="BOOJ01000053">
    <property type="protein sequence ID" value="GIH95582.1"/>
    <property type="molecule type" value="Genomic_DNA"/>
</dbReference>
<dbReference type="InterPro" id="IPR002734">
    <property type="entry name" value="RibDG_C"/>
</dbReference>
<dbReference type="Pfam" id="PF01872">
    <property type="entry name" value="RibD_C"/>
    <property type="match status" value="1"/>
</dbReference>
<dbReference type="PANTHER" id="PTHR38011:SF11">
    <property type="entry name" value="2,5-DIAMINO-6-RIBOSYLAMINO-4(3H)-PYRIMIDINONE 5'-PHOSPHATE REDUCTASE"/>
    <property type="match status" value="1"/>
</dbReference>
<evidence type="ECO:0000259" key="1">
    <source>
        <dbReference type="Pfam" id="PF01872"/>
    </source>
</evidence>
<organism evidence="2 3">
    <name type="scientific">Planobispora siamensis</name>
    <dbReference type="NCBI Taxonomy" id="936338"/>
    <lineage>
        <taxon>Bacteria</taxon>
        <taxon>Bacillati</taxon>
        <taxon>Actinomycetota</taxon>
        <taxon>Actinomycetes</taxon>
        <taxon>Streptosporangiales</taxon>
        <taxon>Streptosporangiaceae</taxon>
        <taxon>Planobispora</taxon>
    </lineage>
</organism>